<dbReference type="SUPFAM" id="SSF52200">
    <property type="entry name" value="Toll/Interleukin receptor TIR domain"/>
    <property type="match status" value="1"/>
</dbReference>
<comment type="caution">
    <text evidence="3">The sequence shown here is derived from an EMBL/GenBank/DDBJ whole genome shotgun (WGS) entry which is preliminary data.</text>
</comment>
<dbReference type="GO" id="GO:0007165">
    <property type="term" value="P:signal transduction"/>
    <property type="evidence" value="ECO:0007669"/>
    <property type="project" value="InterPro"/>
</dbReference>
<dbReference type="Gene3D" id="3.40.50.10140">
    <property type="entry name" value="Toll/interleukin-1 receptor homology (TIR) domain"/>
    <property type="match status" value="1"/>
</dbReference>
<keyword evidence="4" id="KW-1185">Reference proteome</keyword>
<accession>A0A558EM95</accession>
<reference evidence="3 4" key="1">
    <citation type="submission" date="2019-07" db="EMBL/GenBank/DDBJ databases">
        <title>The pathways for chlorine oxyanion respiration interact through the shared metabolite chlorate.</title>
        <authorList>
            <person name="Barnum T.P."/>
            <person name="Cheng Y."/>
            <person name="Hill K.A."/>
            <person name="Lucas L.N."/>
            <person name="Carlson H.K."/>
            <person name="Coates J.D."/>
        </authorList>
    </citation>
    <scope>NUCLEOTIDE SEQUENCE [LARGE SCALE GENOMIC DNA]</scope>
    <source>
        <strain evidence="3 4">SFB-3</strain>
    </source>
</reference>
<keyword evidence="1" id="KW-0472">Membrane</keyword>
<dbReference type="Proteomes" id="UP000319502">
    <property type="component" value="Unassembled WGS sequence"/>
</dbReference>
<gene>
    <name evidence="3" type="ORF">FHP91_19055</name>
</gene>
<dbReference type="Pfam" id="PF13676">
    <property type="entry name" value="TIR_2"/>
    <property type="match status" value="1"/>
</dbReference>
<keyword evidence="3" id="KW-0675">Receptor</keyword>
<sequence length="225" mass="25619">MGDFRPASLFVSYSHLDSKVVLPLIEMNEDFQQAAWIDYLHTNPGSVWSEEHRSAISKCYRLVLLWTANSANSNFVEKEWRYALDCGTPIIPVLLDQTPLPPELSSIHAVSLREYVQVKKGNAYWQRSPPIEWMGLGSRWDWLGATATLIIIAVCCIGSYVAITNESTFIAILGWGSVPFLLALTVFPVLNLRIEFCRAKLRHRLRRLVVQSLKEWGSEQRLNAK</sequence>
<evidence type="ECO:0000313" key="3">
    <source>
        <dbReference type="EMBL" id="TVO51995.1"/>
    </source>
</evidence>
<organism evidence="3 4">
    <name type="scientific">Denitromonas halophila</name>
    <dbReference type="NCBI Taxonomy" id="1629404"/>
    <lineage>
        <taxon>Bacteria</taxon>
        <taxon>Pseudomonadati</taxon>
        <taxon>Pseudomonadota</taxon>
        <taxon>Betaproteobacteria</taxon>
        <taxon>Rhodocyclales</taxon>
        <taxon>Zoogloeaceae</taxon>
        <taxon>Denitromonas</taxon>
    </lineage>
</organism>
<evidence type="ECO:0000259" key="2">
    <source>
        <dbReference type="Pfam" id="PF13676"/>
    </source>
</evidence>
<feature type="transmembrane region" description="Helical" evidence="1">
    <location>
        <begin position="169"/>
        <end position="192"/>
    </location>
</feature>
<feature type="transmembrane region" description="Helical" evidence="1">
    <location>
        <begin position="142"/>
        <end position="163"/>
    </location>
</feature>
<dbReference type="OrthoDB" id="7308181at2"/>
<keyword evidence="1" id="KW-1133">Transmembrane helix</keyword>
<protein>
    <submittedName>
        <fullName evidence="3">Toll/interleukin-1 receptor domain-containing protein</fullName>
    </submittedName>
</protein>
<evidence type="ECO:0000313" key="4">
    <source>
        <dbReference type="Proteomes" id="UP000319502"/>
    </source>
</evidence>
<name>A0A558EM95_9RHOO</name>
<dbReference type="EMBL" id="VMNK01000018">
    <property type="protein sequence ID" value="TVO51995.1"/>
    <property type="molecule type" value="Genomic_DNA"/>
</dbReference>
<evidence type="ECO:0000256" key="1">
    <source>
        <dbReference type="SAM" id="Phobius"/>
    </source>
</evidence>
<feature type="domain" description="TIR" evidence="2">
    <location>
        <begin position="10"/>
        <end position="114"/>
    </location>
</feature>
<dbReference type="AlphaFoldDB" id="A0A558EM95"/>
<keyword evidence="1" id="KW-0812">Transmembrane</keyword>
<dbReference type="RefSeq" id="WP_144311080.1">
    <property type="nucleotide sequence ID" value="NZ_VMNK01000018.1"/>
</dbReference>
<dbReference type="InterPro" id="IPR000157">
    <property type="entry name" value="TIR_dom"/>
</dbReference>
<proteinExistence type="predicted"/>
<dbReference type="InterPro" id="IPR035897">
    <property type="entry name" value="Toll_tir_struct_dom_sf"/>
</dbReference>